<dbReference type="Pfam" id="PF00571">
    <property type="entry name" value="CBS"/>
    <property type="match status" value="2"/>
</dbReference>
<accession>A0ABQ5VFT2</accession>
<dbReference type="Pfam" id="PF04982">
    <property type="entry name" value="TM_HPP"/>
    <property type="match status" value="1"/>
</dbReference>
<keyword evidence="1" id="KW-0129">CBS domain</keyword>
<feature type="transmembrane region" description="Helical" evidence="2">
    <location>
        <begin position="83"/>
        <end position="106"/>
    </location>
</feature>
<keyword evidence="2" id="KW-1133">Transmembrane helix</keyword>
<feature type="transmembrane region" description="Helical" evidence="2">
    <location>
        <begin position="151"/>
        <end position="175"/>
    </location>
</feature>
<name>A0ABQ5VFT2_9RHOB</name>
<feature type="transmembrane region" description="Helical" evidence="2">
    <location>
        <begin position="113"/>
        <end position="131"/>
    </location>
</feature>
<dbReference type="InterPro" id="IPR007065">
    <property type="entry name" value="HPP"/>
</dbReference>
<dbReference type="CDD" id="cd04600">
    <property type="entry name" value="CBS_pair_HPP_assoc"/>
    <property type="match status" value="1"/>
</dbReference>
<dbReference type="SUPFAM" id="SSF54631">
    <property type="entry name" value="CBS-domain pair"/>
    <property type="match status" value="1"/>
</dbReference>
<evidence type="ECO:0000256" key="2">
    <source>
        <dbReference type="SAM" id="Phobius"/>
    </source>
</evidence>
<comment type="caution">
    <text evidence="4">The sequence shown here is derived from an EMBL/GenBank/DDBJ whole genome shotgun (WGS) entry which is preliminary data.</text>
</comment>
<dbReference type="InterPro" id="IPR000644">
    <property type="entry name" value="CBS_dom"/>
</dbReference>
<feature type="transmembrane region" description="Helical" evidence="2">
    <location>
        <begin position="35"/>
        <end position="52"/>
    </location>
</feature>
<reference evidence="4" key="1">
    <citation type="journal article" date="2014" name="Int. J. Syst. Evol. Microbiol.">
        <title>Complete genome of a new Firmicutes species belonging to the dominant human colonic microbiota ('Ruminococcus bicirculans') reveals two chromosomes and a selective capacity to utilize plant glucans.</title>
        <authorList>
            <consortium name="NISC Comparative Sequencing Program"/>
            <person name="Wegmann U."/>
            <person name="Louis P."/>
            <person name="Goesmann A."/>
            <person name="Henrissat B."/>
            <person name="Duncan S.H."/>
            <person name="Flint H.J."/>
        </authorList>
    </citation>
    <scope>NUCLEOTIDE SEQUENCE</scope>
    <source>
        <strain evidence="4">NBRC 109915</strain>
    </source>
</reference>
<evidence type="ECO:0000313" key="4">
    <source>
        <dbReference type="EMBL" id="GLQ25672.1"/>
    </source>
</evidence>
<feature type="domain" description="CBS" evidence="3">
    <location>
        <begin position="254"/>
        <end position="311"/>
    </location>
</feature>
<reference evidence="4" key="2">
    <citation type="submission" date="2023-01" db="EMBL/GenBank/DDBJ databases">
        <title>Draft genome sequence of Sulfitobacter pacificus strain NBRC 109915.</title>
        <authorList>
            <person name="Sun Q."/>
            <person name="Mori K."/>
        </authorList>
    </citation>
    <scope>NUCLEOTIDE SEQUENCE</scope>
    <source>
        <strain evidence="4">NBRC 109915</strain>
    </source>
</reference>
<proteinExistence type="predicted"/>
<dbReference type="RefSeq" id="WP_284370180.1">
    <property type="nucleotide sequence ID" value="NZ_BSNL01000001.1"/>
</dbReference>
<dbReference type="Proteomes" id="UP001161388">
    <property type="component" value="Unassembled WGS sequence"/>
</dbReference>
<sequence length="398" mass="42458">MKKHTCRYLEGLALSHLSSFGPAVAKSSPIEALRAGLGAFIGLALAGAFVLAPAVDLTLGLYLVAPFGVSSVLLFAVPNSPLAQPWSAIVGNVVAALVSVAVSLVVQDPVLRIALAVGLAITAIILCRALHPPAGAVAMTVAMSPEAVQELGFYFALMPIGIGTVVLVFIAIVYGRMTGRHYPFRQFNDPNSHGTQDPEPIERLGLSEAELTDILDRYKQSFNLGVEDLARLLGAAEMQAVAARSGPTVADDIMSRNLITVEPNTPLAEIAALFRRHRFTALPVVGDVNRFLGVIFQIHLIDRAREDSLRLNRGFGKTMRRLLDRGRDIPVQAADIMSVAGPCATADTPLSALLPQMADGAVDAVPILEQDQLVGIVTRTDLISALARQSLENQRIDR</sequence>
<organism evidence="4 5">
    <name type="scientific">Sulfitobacter pacificus</name>
    <dbReference type="NCBI Taxonomy" id="1499314"/>
    <lineage>
        <taxon>Bacteria</taxon>
        <taxon>Pseudomonadati</taxon>
        <taxon>Pseudomonadota</taxon>
        <taxon>Alphaproteobacteria</taxon>
        <taxon>Rhodobacterales</taxon>
        <taxon>Roseobacteraceae</taxon>
        <taxon>Sulfitobacter</taxon>
    </lineage>
</organism>
<dbReference type="EMBL" id="BSNL01000001">
    <property type="protein sequence ID" value="GLQ25672.1"/>
    <property type="molecule type" value="Genomic_DNA"/>
</dbReference>
<dbReference type="SMART" id="SM00116">
    <property type="entry name" value="CBS"/>
    <property type="match status" value="2"/>
</dbReference>
<dbReference type="InterPro" id="IPR046342">
    <property type="entry name" value="CBS_dom_sf"/>
</dbReference>
<evidence type="ECO:0000313" key="5">
    <source>
        <dbReference type="Proteomes" id="UP001161388"/>
    </source>
</evidence>
<feature type="transmembrane region" description="Helical" evidence="2">
    <location>
        <begin position="59"/>
        <end position="77"/>
    </location>
</feature>
<keyword evidence="2" id="KW-0812">Transmembrane</keyword>
<dbReference type="PANTHER" id="PTHR33741">
    <property type="entry name" value="TRANSMEMBRANE PROTEIN DDB_G0269096-RELATED"/>
    <property type="match status" value="1"/>
</dbReference>
<protein>
    <recommendedName>
        <fullName evidence="3">CBS domain-containing protein</fullName>
    </recommendedName>
</protein>
<feature type="domain" description="CBS" evidence="3">
    <location>
        <begin position="337"/>
        <end position="392"/>
    </location>
</feature>
<evidence type="ECO:0000259" key="3">
    <source>
        <dbReference type="PROSITE" id="PS51371"/>
    </source>
</evidence>
<evidence type="ECO:0000256" key="1">
    <source>
        <dbReference type="PROSITE-ProRule" id="PRU00703"/>
    </source>
</evidence>
<dbReference type="PROSITE" id="PS51371">
    <property type="entry name" value="CBS"/>
    <property type="match status" value="2"/>
</dbReference>
<dbReference type="PANTHER" id="PTHR33741:SF5">
    <property type="entry name" value="TRANSMEMBRANE PROTEIN DDB_G0269096-RELATED"/>
    <property type="match status" value="1"/>
</dbReference>
<gene>
    <name evidence="4" type="ORF">GCM10007927_04750</name>
</gene>
<keyword evidence="5" id="KW-1185">Reference proteome</keyword>
<dbReference type="InterPro" id="IPR058581">
    <property type="entry name" value="TM_HPP"/>
</dbReference>
<dbReference type="Gene3D" id="3.10.580.10">
    <property type="entry name" value="CBS-domain"/>
    <property type="match status" value="1"/>
</dbReference>
<keyword evidence="2" id="KW-0472">Membrane</keyword>